<dbReference type="Proteomes" id="UP000231246">
    <property type="component" value="Unassembled WGS sequence"/>
</dbReference>
<evidence type="ECO:0008006" key="5">
    <source>
        <dbReference type="Google" id="ProtNLM"/>
    </source>
</evidence>
<name>A0A2H0BU66_9BACT</name>
<feature type="chain" id="PRO_5013822880" description="Ig-like domain-containing protein" evidence="2">
    <location>
        <begin position="35"/>
        <end position="438"/>
    </location>
</feature>
<reference evidence="3 4" key="1">
    <citation type="submission" date="2017-09" db="EMBL/GenBank/DDBJ databases">
        <title>Depth-based differentiation of microbial function through sediment-hosted aquifers and enrichment of novel symbionts in the deep terrestrial subsurface.</title>
        <authorList>
            <person name="Probst A.J."/>
            <person name="Ladd B."/>
            <person name="Jarett J.K."/>
            <person name="Geller-Mcgrath D.E."/>
            <person name="Sieber C.M."/>
            <person name="Emerson J.B."/>
            <person name="Anantharaman K."/>
            <person name="Thomas B.C."/>
            <person name="Malmstrom R."/>
            <person name="Stieglmeier M."/>
            <person name="Klingl A."/>
            <person name="Woyke T."/>
            <person name="Ryan C.M."/>
            <person name="Banfield J.F."/>
        </authorList>
    </citation>
    <scope>NUCLEOTIDE SEQUENCE [LARGE SCALE GENOMIC DNA]</scope>
    <source>
        <strain evidence="3">CG22_combo_CG10-13_8_21_14_all_38_20</strain>
    </source>
</reference>
<proteinExistence type="predicted"/>
<evidence type="ECO:0000256" key="2">
    <source>
        <dbReference type="SAM" id="SignalP"/>
    </source>
</evidence>
<evidence type="ECO:0000313" key="3">
    <source>
        <dbReference type="EMBL" id="PIP61235.1"/>
    </source>
</evidence>
<organism evidence="3 4">
    <name type="scientific">Candidatus Roizmanbacteria bacterium CG22_combo_CG10-13_8_21_14_all_38_20</name>
    <dbReference type="NCBI Taxonomy" id="1974862"/>
    <lineage>
        <taxon>Bacteria</taxon>
        <taxon>Candidatus Roizmaniibacteriota</taxon>
    </lineage>
</organism>
<feature type="signal peptide" evidence="2">
    <location>
        <begin position="1"/>
        <end position="34"/>
    </location>
</feature>
<keyword evidence="2" id="KW-0732">Signal</keyword>
<dbReference type="EMBL" id="PCTA01000033">
    <property type="protein sequence ID" value="PIP61235.1"/>
    <property type="molecule type" value="Genomic_DNA"/>
</dbReference>
<evidence type="ECO:0000256" key="1">
    <source>
        <dbReference type="SAM" id="Phobius"/>
    </source>
</evidence>
<accession>A0A2H0BU66</accession>
<keyword evidence="1" id="KW-0812">Transmembrane</keyword>
<sequence length="438" mass="48315">MKLSKMSLFKNRPLLLSLVLLCILYLASPTKAYAQNISIQPEEFRTTVDEFGIDLTNLNPDVEYKLNIQCLGTQVDYKYSFVPKSLDRAYWLDEIPTSIKLYIYKSGQGMNCTFQSNNYDSQVHTVTLTWGSNGKTQKNYKVLPRENYCNVEFDNDNIDVNFDLSTAGFRIYPVDGYIFTGIHGVILRDKDNTIIYNVTGIIADDDGKIKGHLDEFGEFSNPGTYSVELIKNSNQLCTGSFNLYSYLEPTPTPDPQFTAVCNQGYDDYLSKSENSGKTAAELLSGFCSQSQYSSCHQCPQPTPGQPGINPRAICEQLGDSNDQSSCFKCFDPKNYGSDANERSKSPGSWTALGCIPTDTAGFVKWLLGPFMGIAGGIAFLLILKGGYQIMFSQGNPESITDGRDTIVAAVSGLVVIILSVAILEIIGVEILNIPGFGR</sequence>
<feature type="transmembrane region" description="Helical" evidence="1">
    <location>
        <begin position="404"/>
        <end position="428"/>
    </location>
</feature>
<keyword evidence="1" id="KW-1133">Transmembrane helix</keyword>
<comment type="caution">
    <text evidence="3">The sequence shown here is derived from an EMBL/GenBank/DDBJ whole genome shotgun (WGS) entry which is preliminary data.</text>
</comment>
<gene>
    <name evidence="3" type="ORF">COW99_05630</name>
</gene>
<evidence type="ECO:0000313" key="4">
    <source>
        <dbReference type="Proteomes" id="UP000231246"/>
    </source>
</evidence>
<protein>
    <recommendedName>
        <fullName evidence="5">Ig-like domain-containing protein</fullName>
    </recommendedName>
</protein>
<keyword evidence="1" id="KW-0472">Membrane</keyword>
<dbReference type="AlphaFoldDB" id="A0A2H0BU66"/>
<feature type="transmembrane region" description="Helical" evidence="1">
    <location>
        <begin position="362"/>
        <end position="383"/>
    </location>
</feature>